<evidence type="ECO:0000313" key="1">
    <source>
        <dbReference type="EMBL" id="KAK4276948.1"/>
    </source>
</evidence>
<reference evidence="1" key="1">
    <citation type="submission" date="2023-10" db="EMBL/GenBank/DDBJ databases">
        <title>Chromosome-level genome of the transformable northern wattle, Acacia crassicarpa.</title>
        <authorList>
            <person name="Massaro I."/>
            <person name="Sinha N.R."/>
            <person name="Poethig S."/>
            <person name="Leichty A.R."/>
        </authorList>
    </citation>
    <scope>NUCLEOTIDE SEQUENCE</scope>
    <source>
        <strain evidence="1">Acra3RX</strain>
        <tissue evidence="1">Leaf</tissue>
    </source>
</reference>
<gene>
    <name evidence="1" type="ORF">QN277_015033</name>
</gene>
<keyword evidence="2" id="KW-1185">Reference proteome</keyword>
<proteinExistence type="predicted"/>
<dbReference type="EMBL" id="JAWXYG010000003">
    <property type="protein sequence ID" value="KAK4276948.1"/>
    <property type="molecule type" value="Genomic_DNA"/>
</dbReference>
<protein>
    <submittedName>
        <fullName evidence="1">Uncharacterized protein</fullName>
    </submittedName>
</protein>
<accession>A0AAE1JWK7</accession>
<organism evidence="1 2">
    <name type="scientific">Acacia crassicarpa</name>
    <name type="common">northern wattle</name>
    <dbReference type="NCBI Taxonomy" id="499986"/>
    <lineage>
        <taxon>Eukaryota</taxon>
        <taxon>Viridiplantae</taxon>
        <taxon>Streptophyta</taxon>
        <taxon>Embryophyta</taxon>
        <taxon>Tracheophyta</taxon>
        <taxon>Spermatophyta</taxon>
        <taxon>Magnoliopsida</taxon>
        <taxon>eudicotyledons</taxon>
        <taxon>Gunneridae</taxon>
        <taxon>Pentapetalae</taxon>
        <taxon>rosids</taxon>
        <taxon>fabids</taxon>
        <taxon>Fabales</taxon>
        <taxon>Fabaceae</taxon>
        <taxon>Caesalpinioideae</taxon>
        <taxon>mimosoid clade</taxon>
        <taxon>Acacieae</taxon>
        <taxon>Acacia</taxon>
    </lineage>
</organism>
<name>A0AAE1JWK7_9FABA</name>
<evidence type="ECO:0000313" key="2">
    <source>
        <dbReference type="Proteomes" id="UP001293593"/>
    </source>
</evidence>
<dbReference type="Proteomes" id="UP001293593">
    <property type="component" value="Unassembled WGS sequence"/>
</dbReference>
<sequence length="96" mass="10760">MIFLLSLVHYQEDNGWIRSQELMLCKEKTASRIGTYSATHLGVTLILEADALDGLIFPWYAKFAQPNGSSCLWEIAGCKVGNHATPLHCKIPLHEF</sequence>
<comment type="caution">
    <text evidence="1">The sequence shown here is derived from an EMBL/GenBank/DDBJ whole genome shotgun (WGS) entry which is preliminary data.</text>
</comment>
<dbReference type="AlphaFoldDB" id="A0AAE1JWK7"/>